<organism evidence="7 8">
    <name type="scientific">Acinetobacter thutiue</name>
    <dbReference type="NCBI Taxonomy" id="2998078"/>
    <lineage>
        <taxon>Bacteria</taxon>
        <taxon>Pseudomonadati</taxon>
        <taxon>Pseudomonadota</taxon>
        <taxon>Gammaproteobacteria</taxon>
        <taxon>Moraxellales</taxon>
        <taxon>Moraxellaceae</taxon>
        <taxon>Acinetobacter</taxon>
    </lineage>
</organism>
<protein>
    <submittedName>
        <fullName evidence="7">TetR/AcrR family transcriptional regulator</fullName>
    </submittedName>
</protein>
<comment type="caution">
    <text evidence="7">The sequence shown here is derived from an EMBL/GenBank/DDBJ whole genome shotgun (WGS) entry which is preliminary data.</text>
</comment>
<evidence type="ECO:0000256" key="4">
    <source>
        <dbReference type="PROSITE-ProRule" id="PRU00335"/>
    </source>
</evidence>
<feature type="DNA-binding region" description="H-T-H motif" evidence="4">
    <location>
        <begin position="45"/>
        <end position="64"/>
    </location>
</feature>
<evidence type="ECO:0000259" key="6">
    <source>
        <dbReference type="PROSITE" id="PS50977"/>
    </source>
</evidence>
<evidence type="ECO:0000256" key="1">
    <source>
        <dbReference type="ARBA" id="ARBA00023015"/>
    </source>
</evidence>
<dbReference type="Gene3D" id="1.10.357.10">
    <property type="entry name" value="Tetracycline Repressor, domain 2"/>
    <property type="match status" value="1"/>
</dbReference>
<dbReference type="EMBL" id="JAUDZE010000002">
    <property type="protein sequence ID" value="MDN0014021.1"/>
    <property type="molecule type" value="Genomic_DNA"/>
</dbReference>
<feature type="transmembrane region" description="Helical" evidence="5">
    <location>
        <begin position="172"/>
        <end position="192"/>
    </location>
</feature>
<dbReference type="RefSeq" id="WP_267980261.1">
    <property type="nucleotide sequence ID" value="NZ_JAPQKF010000002.1"/>
</dbReference>
<dbReference type="SUPFAM" id="SSF48498">
    <property type="entry name" value="Tetracyclin repressor-like, C-terminal domain"/>
    <property type="match status" value="1"/>
</dbReference>
<proteinExistence type="predicted"/>
<keyword evidence="5" id="KW-0472">Membrane</keyword>
<dbReference type="InterPro" id="IPR009057">
    <property type="entry name" value="Homeodomain-like_sf"/>
</dbReference>
<dbReference type="PANTHER" id="PTHR30055:SF234">
    <property type="entry name" value="HTH-TYPE TRANSCRIPTIONAL REGULATOR BETI"/>
    <property type="match status" value="1"/>
</dbReference>
<evidence type="ECO:0000256" key="3">
    <source>
        <dbReference type="ARBA" id="ARBA00023163"/>
    </source>
</evidence>
<keyword evidence="8" id="KW-1185">Reference proteome</keyword>
<accession>A0ABT7WMW4</accession>
<evidence type="ECO:0000313" key="7">
    <source>
        <dbReference type="EMBL" id="MDN0014021.1"/>
    </source>
</evidence>
<keyword evidence="2 4" id="KW-0238">DNA-binding</keyword>
<dbReference type="InterPro" id="IPR050109">
    <property type="entry name" value="HTH-type_TetR-like_transc_reg"/>
</dbReference>
<dbReference type="PROSITE" id="PS50977">
    <property type="entry name" value="HTH_TETR_2"/>
    <property type="match status" value="1"/>
</dbReference>
<dbReference type="InterPro" id="IPR036271">
    <property type="entry name" value="Tet_transcr_reg_TetR-rel_C_sf"/>
</dbReference>
<feature type="domain" description="HTH tetR-type" evidence="6">
    <location>
        <begin position="22"/>
        <end position="82"/>
    </location>
</feature>
<dbReference type="SUPFAM" id="SSF46689">
    <property type="entry name" value="Homeodomain-like"/>
    <property type="match status" value="1"/>
</dbReference>
<keyword evidence="5" id="KW-0812">Transmembrane</keyword>
<keyword evidence="5" id="KW-1133">Transmembrane helix</keyword>
<evidence type="ECO:0000313" key="8">
    <source>
        <dbReference type="Proteomes" id="UP001168524"/>
    </source>
</evidence>
<sequence>MENKQTKTSRRGRPPRSQEEIIASRNIIIQAARDLFAAHGYEGVSMRKIAAKAECLPASLYNLFPSKRHLLHHIWENIFLDLMRELEECYKNTPASERLENLCLTQVDFWLNRPDDCRAIFLIEDHPQNPEEHYFVDDSQAVPQLEIYTRAITEAQQRGEVKAGDPNEIKNVLLCSILGIALSLIGIPEYPWGNPNTLKEMTIRALIIGLK</sequence>
<evidence type="ECO:0000256" key="5">
    <source>
        <dbReference type="SAM" id="Phobius"/>
    </source>
</evidence>
<keyword evidence="3" id="KW-0804">Transcription</keyword>
<dbReference type="PRINTS" id="PR00455">
    <property type="entry name" value="HTHTETR"/>
</dbReference>
<dbReference type="PANTHER" id="PTHR30055">
    <property type="entry name" value="HTH-TYPE TRANSCRIPTIONAL REGULATOR RUTR"/>
    <property type="match status" value="1"/>
</dbReference>
<evidence type="ECO:0000256" key="2">
    <source>
        <dbReference type="ARBA" id="ARBA00023125"/>
    </source>
</evidence>
<keyword evidence="1" id="KW-0805">Transcription regulation</keyword>
<dbReference type="Pfam" id="PF00440">
    <property type="entry name" value="TetR_N"/>
    <property type="match status" value="1"/>
</dbReference>
<dbReference type="Proteomes" id="UP001168524">
    <property type="component" value="Unassembled WGS sequence"/>
</dbReference>
<name>A0ABT7WMW4_9GAMM</name>
<reference evidence="7" key="1">
    <citation type="submission" date="2023-06" db="EMBL/GenBank/DDBJ databases">
        <title>Two novel species of Acinetobacter isolated from motorbike repairing workshop in Vietnam.</title>
        <authorList>
            <person name="Le N.T.T."/>
        </authorList>
    </citation>
    <scope>NUCLEOTIDE SEQUENCE</scope>
    <source>
        <strain evidence="7">VNH17</strain>
    </source>
</reference>
<gene>
    <name evidence="7" type="ORF">QTA56_07195</name>
</gene>
<dbReference type="InterPro" id="IPR001647">
    <property type="entry name" value="HTH_TetR"/>
</dbReference>